<name>A0A841AQ09_9MICO</name>
<dbReference type="Proteomes" id="UP000536685">
    <property type="component" value="Unassembled WGS sequence"/>
</dbReference>
<dbReference type="Gene3D" id="3.60.40.10">
    <property type="entry name" value="PPM-type phosphatase domain"/>
    <property type="match status" value="1"/>
</dbReference>
<dbReference type="AlphaFoldDB" id="A0A841AQ09"/>
<dbReference type="EMBL" id="JACHMJ010000001">
    <property type="protein sequence ID" value="MBB5844374.1"/>
    <property type="molecule type" value="Genomic_DNA"/>
</dbReference>
<evidence type="ECO:0000313" key="4">
    <source>
        <dbReference type="Proteomes" id="UP000536685"/>
    </source>
</evidence>
<dbReference type="RefSeq" id="WP_184238451.1">
    <property type="nucleotide sequence ID" value="NZ_JACHMJ010000001.1"/>
</dbReference>
<dbReference type="SMART" id="SM00331">
    <property type="entry name" value="PP2C_SIG"/>
    <property type="match status" value="1"/>
</dbReference>
<dbReference type="PANTHER" id="PTHR43156:SF2">
    <property type="entry name" value="STAGE II SPORULATION PROTEIN E"/>
    <property type="match status" value="1"/>
</dbReference>
<dbReference type="InterPro" id="IPR029016">
    <property type="entry name" value="GAF-like_dom_sf"/>
</dbReference>
<dbReference type="InterPro" id="IPR052016">
    <property type="entry name" value="Bact_Sigma-Reg"/>
</dbReference>
<accession>A0A841AQ09</accession>
<evidence type="ECO:0000256" key="1">
    <source>
        <dbReference type="ARBA" id="ARBA00022801"/>
    </source>
</evidence>
<dbReference type="GO" id="GO:0016791">
    <property type="term" value="F:phosphatase activity"/>
    <property type="evidence" value="ECO:0007669"/>
    <property type="project" value="TreeGrafter"/>
</dbReference>
<dbReference type="InterPro" id="IPR001932">
    <property type="entry name" value="PPM-type_phosphatase-like_dom"/>
</dbReference>
<evidence type="ECO:0000313" key="3">
    <source>
        <dbReference type="EMBL" id="MBB5844374.1"/>
    </source>
</evidence>
<keyword evidence="4" id="KW-1185">Reference proteome</keyword>
<dbReference type="SUPFAM" id="SSF55781">
    <property type="entry name" value="GAF domain-like"/>
    <property type="match status" value="1"/>
</dbReference>
<comment type="caution">
    <text evidence="3">The sequence shown here is derived from an EMBL/GenBank/DDBJ whole genome shotgun (WGS) entry which is preliminary data.</text>
</comment>
<dbReference type="Pfam" id="PF07228">
    <property type="entry name" value="SpoIIE"/>
    <property type="match status" value="1"/>
</dbReference>
<organism evidence="3 4">
    <name type="scientific">Conyzicola lurida</name>
    <dbReference type="NCBI Taxonomy" id="1172621"/>
    <lineage>
        <taxon>Bacteria</taxon>
        <taxon>Bacillati</taxon>
        <taxon>Actinomycetota</taxon>
        <taxon>Actinomycetes</taxon>
        <taxon>Micrococcales</taxon>
        <taxon>Microbacteriaceae</taxon>
        <taxon>Conyzicola</taxon>
    </lineage>
</organism>
<dbReference type="Pfam" id="PF01590">
    <property type="entry name" value="GAF"/>
    <property type="match status" value="1"/>
</dbReference>
<proteinExistence type="predicted"/>
<reference evidence="3 4" key="1">
    <citation type="submission" date="2020-08" db="EMBL/GenBank/DDBJ databases">
        <title>Sequencing the genomes of 1000 actinobacteria strains.</title>
        <authorList>
            <person name="Klenk H.-P."/>
        </authorList>
    </citation>
    <scope>NUCLEOTIDE SEQUENCE [LARGE SCALE GENOMIC DNA]</scope>
    <source>
        <strain evidence="3 4">DSM 105784</strain>
    </source>
</reference>
<sequence>MTTSAPGLPIDAREAREGRRQRAVESLGLTEARRYEQLDRVARIAKATFGVEFSSITVFDNDRALFVGGGGFEDVEAPRSASPCQLVVESGDIVTTDDARTDARFDDIANIRVPNSAFYVGHPLKDINGNVVGSLCLVDQQPRLLTDREMDVFRDLAGWAQDELLADADSLRARDTQRSLLPAAPLDSDGIHVVGVCVPALSVGGDYYDYGMAGPLAHIAIGDVMGKGTAAAIIGASTRAACRAVVPTIADGAGLGRGVERIERAIIRDLERTGTFVTYFHAVIDPVAATLHYVDAGAGLSLLVRADGSTEQLTGSGMPLGIQTQEHIAHSRPLQSGDRLILVSDGLLDVVEDQTNWIEELDTLVRASSDGTDVLRRVAALSLARIPIDDVTVVVVEYRP</sequence>
<keyword evidence="1" id="KW-0378">Hydrolase</keyword>
<dbReference type="PANTHER" id="PTHR43156">
    <property type="entry name" value="STAGE II SPORULATION PROTEIN E-RELATED"/>
    <property type="match status" value="1"/>
</dbReference>
<dbReference type="InterPro" id="IPR036457">
    <property type="entry name" value="PPM-type-like_dom_sf"/>
</dbReference>
<dbReference type="SUPFAM" id="SSF81606">
    <property type="entry name" value="PP2C-like"/>
    <property type="match status" value="1"/>
</dbReference>
<gene>
    <name evidence="3" type="ORF">HD599_002697</name>
</gene>
<protein>
    <submittedName>
        <fullName evidence="3">Serine phosphatase RsbU (Regulator of sigma subunit)</fullName>
    </submittedName>
</protein>
<dbReference type="InterPro" id="IPR003018">
    <property type="entry name" value="GAF"/>
</dbReference>
<dbReference type="Gene3D" id="3.30.450.40">
    <property type="match status" value="1"/>
</dbReference>
<feature type="domain" description="PPM-type phosphatase" evidence="2">
    <location>
        <begin position="195"/>
        <end position="398"/>
    </location>
</feature>
<dbReference type="PROSITE" id="PS51746">
    <property type="entry name" value="PPM_2"/>
    <property type="match status" value="1"/>
</dbReference>
<dbReference type="SMART" id="SM00065">
    <property type="entry name" value="GAF"/>
    <property type="match status" value="1"/>
</dbReference>
<evidence type="ECO:0000259" key="2">
    <source>
        <dbReference type="PROSITE" id="PS51746"/>
    </source>
</evidence>